<comment type="caution">
    <text evidence="5">The sequence shown here is derived from an EMBL/GenBank/DDBJ whole genome shotgun (WGS) entry which is preliminary data.</text>
</comment>
<organism evidence="5 6">
    <name type="scientific">Fusarium poae</name>
    <dbReference type="NCBI Taxonomy" id="36050"/>
    <lineage>
        <taxon>Eukaryota</taxon>
        <taxon>Fungi</taxon>
        <taxon>Dikarya</taxon>
        <taxon>Ascomycota</taxon>
        <taxon>Pezizomycotina</taxon>
        <taxon>Sordariomycetes</taxon>
        <taxon>Hypocreomycetidae</taxon>
        <taxon>Hypocreales</taxon>
        <taxon>Nectriaceae</taxon>
        <taxon>Fusarium</taxon>
    </lineage>
</organism>
<dbReference type="GO" id="GO:0016787">
    <property type="term" value="F:hydrolase activity"/>
    <property type="evidence" value="ECO:0007669"/>
    <property type="project" value="UniProtKB-KW"/>
</dbReference>
<feature type="chain" id="PRO_5008447814" description="Carboxylic ester hydrolase" evidence="3">
    <location>
        <begin position="20"/>
        <end position="537"/>
    </location>
</feature>
<dbReference type="PANTHER" id="PTHR11559">
    <property type="entry name" value="CARBOXYLESTERASE"/>
    <property type="match status" value="1"/>
</dbReference>
<comment type="similarity">
    <text evidence="1 3">Belongs to the type-B carboxylesterase/lipase family.</text>
</comment>
<sequence>MLPILHIVFLTIFVQIISAISPKANTLNGTYTGKHLSGWDQDAFLGIPYAQPPTGNLRFKWPQSLNISFDEERTATEYGDSCMQYTQNWTMSEDCLSINVIRPAGKPKKLLPVLVWVYGGGLYAGSSADPQYNLSGIVKVSQDMKEPVLAVSFNYRLGMWGFLQNFNLLKEGNANAGLLDQRLALRWIQENIEAFGGDPERVVVWGESAGAQSIAYQMFSFDGRDKKLYRGAILESGGITGAQIHDLSYYNVAFENLTRTVGCWDRKDQLSCLRELDEKTLYAARPSLTWNPLIDGTFLKGYPSQLIQGKRFVSVPSIIGANTDEGFCVGAANTTEDLFYEAFRWRNYALSAPTIRKLLELYPDDPCHQPPYHITNCSRPVGNYQGRRSCAIGGDIAMISGRRKLTELFTESDQVVYSYRFDQRWYQRPEWEGVKHFDNVAFSFQNISGLLGPSPEYDSHAKLAHSIGQAYVRFVNNLDPNPLGSSKGNLPKWPTYNMLNPKNMVFNATKNWVEDDTWRKEQIEFINRYEVARELYG</sequence>
<dbReference type="Gene3D" id="3.40.50.1820">
    <property type="entry name" value="alpha/beta hydrolase"/>
    <property type="match status" value="1"/>
</dbReference>
<proteinExistence type="inferred from homology"/>
<dbReference type="Proteomes" id="UP000091967">
    <property type="component" value="Unassembled WGS sequence"/>
</dbReference>
<dbReference type="EMBL" id="LYXU01000004">
    <property type="protein sequence ID" value="OBS19234.1"/>
    <property type="molecule type" value="Genomic_DNA"/>
</dbReference>
<keyword evidence="6" id="KW-1185">Reference proteome</keyword>
<protein>
    <recommendedName>
        <fullName evidence="3">Carboxylic ester hydrolase</fullName>
        <ecNumber evidence="3">3.1.1.-</ecNumber>
    </recommendedName>
</protein>
<gene>
    <name evidence="5" type="ORF">FPOA_10958</name>
</gene>
<accession>A0A1B8AFH9</accession>
<evidence type="ECO:0000313" key="6">
    <source>
        <dbReference type="Proteomes" id="UP000091967"/>
    </source>
</evidence>
<dbReference type="AlphaFoldDB" id="A0A1B8AFH9"/>
<dbReference type="Pfam" id="PF00135">
    <property type="entry name" value="COesterase"/>
    <property type="match status" value="1"/>
</dbReference>
<dbReference type="InterPro" id="IPR029058">
    <property type="entry name" value="AB_hydrolase_fold"/>
</dbReference>
<evidence type="ECO:0000256" key="3">
    <source>
        <dbReference type="RuleBase" id="RU361235"/>
    </source>
</evidence>
<dbReference type="InterPro" id="IPR050309">
    <property type="entry name" value="Type-B_Carboxylest/Lipase"/>
</dbReference>
<dbReference type="STRING" id="36050.A0A1B8AFH9"/>
<keyword evidence="2 3" id="KW-0378">Hydrolase</keyword>
<dbReference type="OMA" id="GYPSQLI"/>
<reference evidence="5 6" key="1">
    <citation type="submission" date="2016-06" db="EMBL/GenBank/DDBJ databases">
        <title>Living apart together: crosstalk between the core and supernumerary genomes in a fungal plant pathogen.</title>
        <authorList>
            <person name="Vanheule A."/>
            <person name="Audenaert K."/>
            <person name="Warris S."/>
            <person name="Van De Geest H."/>
            <person name="Schijlen E."/>
            <person name="Hofte M."/>
            <person name="De Saeger S."/>
            <person name="Haesaert G."/>
            <person name="Waalwijk C."/>
            <person name="Van Der Lee T."/>
        </authorList>
    </citation>
    <scope>NUCLEOTIDE SEQUENCE [LARGE SCALE GENOMIC DNA]</scope>
    <source>
        <strain evidence="5 6">2516</strain>
    </source>
</reference>
<feature type="signal peptide" evidence="3">
    <location>
        <begin position="1"/>
        <end position="19"/>
    </location>
</feature>
<evidence type="ECO:0000259" key="4">
    <source>
        <dbReference type="Pfam" id="PF00135"/>
    </source>
</evidence>
<dbReference type="SUPFAM" id="SSF53474">
    <property type="entry name" value="alpha/beta-Hydrolases"/>
    <property type="match status" value="1"/>
</dbReference>
<dbReference type="PROSITE" id="PS00122">
    <property type="entry name" value="CARBOXYLESTERASE_B_1"/>
    <property type="match status" value="1"/>
</dbReference>
<evidence type="ECO:0000256" key="2">
    <source>
        <dbReference type="ARBA" id="ARBA00022801"/>
    </source>
</evidence>
<name>A0A1B8AFH9_FUSPO</name>
<feature type="domain" description="Carboxylesterase type B" evidence="4">
    <location>
        <begin position="25"/>
        <end position="524"/>
    </location>
</feature>
<dbReference type="EC" id="3.1.1.-" evidence="3"/>
<keyword evidence="3" id="KW-0732">Signal</keyword>
<evidence type="ECO:0000256" key="1">
    <source>
        <dbReference type="ARBA" id="ARBA00005964"/>
    </source>
</evidence>
<dbReference type="InterPro" id="IPR002018">
    <property type="entry name" value="CarbesteraseB"/>
</dbReference>
<evidence type="ECO:0000313" key="5">
    <source>
        <dbReference type="EMBL" id="OBS19234.1"/>
    </source>
</evidence>
<dbReference type="InterPro" id="IPR019826">
    <property type="entry name" value="Carboxylesterase_B_AS"/>
</dbReference>